<dbReference type="RefSeq" id="WP_066235853.1">
    <property type="nucleotide sequence ID" value="NZ_LQYN01000168.1"/>
</dbReference>
<dbReference type="CDD" id="cd07037">
    <property type="entry name" value="TPP_PYR_MenD"/>
    <property type="match status" value="1"/>
</dbReference>
<organism evidence="11 12">
    <name type="scientific">Heyndrickxia sporothermodurans</name>
    <dbReference type="NCBI Taxonomy" id="46224"/>
    <lineage>
        <taxon>Bacteria</taxon>
        <taxon>Bacillati</taxon>
        <taxon>Bacillota</taxon>
        <taxon>Bacilli</taxon>
        <taxon>Bacillales</taxon>
        <taxon>Bacillaceae</taxon>
        <taxon>Heyndrickxia</taxon>
    </lineage>
</organism>
<dbReference type="Pfam" id="PF02775">
    <property type="entry name" value="TPP_enzyme_C"/>
    <property type="match status" value="1"/>
</dbReference>
<proteinExistence type="inferred from homology"/>
<comment type="subunit">
    <text evidence="7">Homodimer.</text>
</comment>
<dbReference type="GO" id="GO:0000287">
    <property type="term" value="F:magnesium ion binding"/>
    <property type="evidence" value="ECO:0007669"/>
    <property type="project" value="UniProtKB-UniRule"/>
</dbReference>
<dbReference type="SUPFAM" id="SSF52518">
    <property type="entry name" value="Thiamin diphosphate-binding fold (THDP-binding)"/>
    <property type="match status" value="2"/>
</dbReference>
<name>A0A150KK16_9BACI</name>
<dbReference type="InterPro" id="IPR004433">
    <property type="entry name" value="MenaQ_synth_MenD"/>
</dbReference>
<dbReference type="EMBL" id="LQYN01000168">
    <property type="protein sequence ID" value="KYC84858.1"/>
    <property type="molecule type" value="Genomic_DNA"/>
</dbReference>
<dbReference type="InterPro" id="IPR029035">
    <property type="entry name" value="DHS-like_NAD/FAD-binding_dom"/>
</dbReference>
<evidence type="ECO:0000256" key="6">
    <source>
        <dbReference type="ARBA" id="ARBA00023211"/>
    </source>
</evidence>
<comment type="cofactor">
    <cofactor evidence="7">
        <name>thiamine diphosphate</name>
        <dbReference type="ChEBI" id="CHEBI:58937"/>
    </cofactor>
    <text evidence="7">Binds 1 thiamine pyrophosphate per subunit.</text>
</comment>
<comment type="function">
    <text evidence="7">Catalyzes the thiamine diphosphate-dependent decarboxylation of 2-oxoglutarate and the subsequent addition of the resulting succinic semialdehyde-thiamine pyrophosphate anion to isochorismate to yield 2-succinyl-5-enolpyruvyl-6-hydroxy-3-cyclohexene-1-carboxylate (SEPHCHC).</text>
</comment>
<keyword evidence="6 7" id="KW-0464">Manganese</keyword>
<dbReference type="Pfam" id="PF02776">
    <property type="entry name" value="TPP_enzyme_N"/>
    <property type="match status" value="1"/>
</dbReference>
<dbReference type="Pfam" id="PF16582">
    <property type="entry name" value="TPP_enzyme_M_2"/>
    <property type="match status" value="1"/>
</dbReference>
<comment type="catalytic activity">
    <reaction evidence="7">
        <text>isochorismate + 2-oxoglutarate + H(+) = 5-enolpyruvoyl-6-hydroxy-2-succinyl-cyclohex-3-ene-1-carboxylate + CO2</text>
        <dbReference type="Rhea" id="RHEA:25593"/>
        <dbReference type="ChEBI" id="CHEBI:15378"/>
        <dbReference type="ChEBI" id="CHEBI:16526"/>
        <dbReference type="ChEBI" id="CHEBI:16810"/>
        <dbReference type="ChEBI" id="CHEBI:29780"/>
        <dbReference type="ChEBI" id="CHEBI:58818"/>
        <dbReference type="EC" id="2.2.1.9"/>
    </reaction>
</comment>
<accession>A0A150KK16</accession>
<dbReference type="GO" id="GO:0030976">
    <property type="term" value="F:thiamine pyrophosphate binding"/>
    <property type="evidence" value="ECO:0007669"/>
    <property type="project" value="UniProtKB-UniRule"/>
</dbReference>
<dbReference type="NCBIfam" id="TIGR00173">
    <property type="entry name" value="menD"/>
    <property type="match status" value="1"/>
</dbReference>
<comment type="similarity">
    <text evidence="7">Belongs to the TPP enzyme family. MenD subfamily.</text>
</comment>
<dbReference type="UniPathway" id="UPA01057">
    <property type="reaction ID" value="UER00164"/>
</dbReference>
<protein>
    <recommendedName>
        <fullName evidence="7">2-succinyl-5-enolpyruvyl-6-hydroxy-3-cyclohexene-1-carboxylate synthase</fullName>
        <shortName evidence="7">SEPHCHC synthase</shortName>
        <ecNumber evidence="7">2.2.1.9</ecNumber>
    </recommendedName>
    <alternativeName>
        <fullName evidence="7">Menaquinone biosynthesis protein MenD</fullName>
    </alternativeName>
</protein>
<evidence type="ECO:0000313" key="11">
    <source>
        <dbReference type="EMBL" id="KYC84858.1"/>
    </source>
</evidence>
<keyword evidence="5 7" id="KW-0786">Thiamine pyrophosphate</keyword>
<evidence type="ECO:0000313" key="12">
    <source>
        <dbReference type="Proteomes" id="UP000075666"/>
    </source>
</evidence>
<reference evidence="11 12" key="1">
    <citation type="submission" date="2016-01" db="EMBL/GenBank/DDBJ databases">
        <title>Genome Sequences of Twelve Sporeforming Bacillus Species Isolated from Foods.</title>
        <authorList>
            <person name="Berendsen E.M."/>
            <person name="Wells-Bennik M.H."/>
            <person name="Krawcyk A.O."/>
            <person name="De Jong A."/>
            <person name="Holsappel S."/>
            <person name="Eijlander R.T."/>
            <person name="Kuipers O.P."/>
        </authorList>
    </citation>
    <scope>NUCLEOTIDE SEQUENCE [LARGE SCALE GENOMIC DNA]</scope>
    <source>
        <strain evidence="11 12">B4102</strain>
    </source>
</reference>
<sequence>MNHQETLTTYLASFIQELSNSGVRDVVISPGSRSTPLALLIAEHPTLKYHINIDERSAAFFALGIAKQTRKPVALLCTSGTAAANYFPAIVEAKLSRIPLIVLTADRPHELRDIGAPQAIDQIHLYGKHVKWFVEMALPEIGEEMTYYARTTATRAISTSLQQPAGPVHLNFPIREPLLPRLDPSPFEELENRPAITVKQGDTLLESGEMKKISERLQRIEKGVIVCGVIDYPQFSTAVLALADALGYPIIADPLSQLRSGSFSEEYIIDSYDAILKEIVSDEMLYPDVIIRFGGMPVSKPLTKFMKRLAGTEQYMIEAGNSWRDPINAATQMIYCDETLFCEGLLKQLDEKRHSNWLEMWQNLNRIARNTIINEISDITELDEGKLVLELVKRLPQNSHLFVGNSMPIRDVDTFFHFNQQNIRVLANRGANGIDGVVSSALGASLYGEPLFLLIGDLSFFHDLNGLLAAKMHQLNITIIVINNNGGGIFSFLPQSNEPKHFEALFGTPTDIDFEYAVKMYSGRYSKVRNWDEFHHSMNEAITLKGLNVIEVPTNRNANVDIHRKMWKRVSAEIEQYVHGEKE</sequence>
<evidence type="ECO:0000259" key="9">
    <source>
        <dbReference type="Pfam" id="PF02776"/>
    </source>
</evidence>
<keyword evidence="12" id="KW-1185">Reference proteome</keyword>
<dbReference type="GO" id="GO:0070204">
    <property type="term" value="F:2-succinyl-5-enolpyruvyl-6-hydroxy-3-cyclohexene-1-carboxylic-acid synthase activity"/>
    <property type="evidence" value="ECO:0007669"/>
    <property type="project" value="UniProtKB-UniRule"/>
</dbReference>
<comment type="pathway">
    <text evidence="7">Quinol/quinone metabolism; menaquinone biosynthesis.</text>
</comment>
<comment type="pathway">
    <text evidence="7">Quinol/quinone metabolism; 1,4-dihydroxy-2-naphthoate biosynthesis; 1,4-dihydroxy-2-naphthoate from chorismate: step 2/7.</text>
</comment>
<dbReference type="InterPro" id="IPR012001">
    <property type="entry name" value="Thiamin_PyroP_enz_TPP-bd_dom"/>
</dbReference>
<dbReference type="InterPro" id="IPR029061">
    <property type="entry name" value="THDP-binding"/>
</dbReference>
<dbReference type="Gene3D" id="3.40.50.970">
    <property type="match status" value="2"/>
</dbReference>
<dbReference type="AlphaFoldDB" id="A0A150KK16"/>
<dbReference type="InterPro" id="IPR032264">
    <property type="entry name" value="MenD_middle"/>
</dbReference>
<evidence type="ECO:0000256" key="3">
    <source>
        <dbReference type="ARBA" id="ARBA00022723"/>
    </source>
</evidence>
<dbReference type="PIRSF" id="PIRSF004983">
    <property type="entry name" value="MenD"/>
    <property type="match status" value="1"/>
</dbReference>
<dbReference type="CDD" id="cd02009">
    <property type="entry name" value="TPP_SHCHC_synthase"/>
    <property type="match status" value="1"/>
</dbReference>
<dbReference type="OrthoDB" id="9791859at2"/>
<keyword evidence="4 7" id="KW-0460">Magnesium</keyword>
<evidence type="ECO:0000256" key="2">
    <source>
        <dbReference type="ARBA" id="ARBA00022679"/>
    </source>
</evidence>
<feature type="domain" description="Menaquinone biosynthesis protein MenD middle" evidence="10">
    <location>
        <begin position="219"/>
        <end position="403"/>
    </location>
</feature>
<evidence type="ECO:0000259" key="8">
    <source>
        <dbReference type="Pfam" id="PF02775"/>
    </source>
</evidence>
<evidence type="ECO:0000256" key="4">
    <source>
        <dbReference type="ARBA" id="ARBA00022842"/>
    </source>
</evidence>
<dbReference type="InterPro" id="IPR011766">
    <property type="entry name" value="TPP_enzyme_TPP-bd"/>
</dbReference>
<feature type="domain" description="Thiamine pyrophosphate enzyme TPP-binding" evidence="8">
    <location>
        <begin position="424"/>
        <end position="552"/>
    </location>
</feature>
<dbReference type="PANTHER" id="PTHR42916:SF1">
    <property type="entry name" value="PROTEIN PHYLLO, CHLOROPLASTIC"/>
    <property type="match status" value="1"/>
</dbReference>
<dbReference type="SUPFAM" id="SSF52467">
    <property type="entry name" value="DHS-like NAD/FAD-binding domain"/>
    <property type="match status" value="1"/>
</dbReference>
<dbReference type="GO" id="GO:0030145">
    <property type="term" value="F:manganese ion binding"/>
    <property type="evidence" value="ECO:0007669"/>
    <property type="project" value="UniProtKB-UniRule"/>
</dbReference>
<dbReference type="Proteomes" id="UP000075666">
    <property type="component" value="Unassembled WGS sequence"/>
</dbReference>
<feature type="domain" description="Thiamine pyrophosphate enzyme N-terminal TPP-binding" evidence="9">
    <location>
        <begin position="13"/>
        <end position="124"/>
    </location>
</feature>
<dbReference type="UniPathway" id="UPA00079"/>
<dbReference type="Gene3D" id="3.40.50.1220">
    <property type="entry name" value="TPP-binding domain"/>
    <property type="match status" value="1"/>
</dbReference>
<dbReference type="EC" id="2.2.1.9" evidence="7"/>
<dbReference type="PATRIC" id="fig|46224.3.peg.1962"/>
<keyword evidence="2 7" id="KW-0808">Transferase</keyword>
<comment type="cofactor">
    <cofactor evidence="7">
        <name>Mg(2+)</name>
        <dbReference type="ChEBI" id="CHEBI:18420"/>
    </cofactor>
    <cofactor evidence="7">
        <name>Mn(2+)</name>
        <dbReference type="ChEBI" id="CHEBI:29035"/>
    </cofactor>
</comment>
<dbReference type="PANTHER" id="PTHR42916">
    <property type="entry name" value="2-SUCCINYL-5-ENOLPYRUVYL-6-HYDROXY-3-CYCLOHEXENE-1-CARBOXYLATE SYNTHASE"/>
    <property type="match status" value="1"/>
</dbReference>
<keyword evidence="3 7" id="KW-0479">Metal-binding</keyword>
<keyword evidence="1 7" id="KW-0474">Menaquinone biosynthesis</keyword>
<dbReference type="STRING" id="46224.B4102_4162"/>
<comment type="caution">
    <text evidence="11">The sequence shown here is derived from an EMBL/GenBank/DDBJ whole genome shotgun (WGS) entry which is preliminary data.</text>
</comment>
<evidence type="ECO:0000256" key="5">
    <source>
        <dbReference type="ARBA" id="ARBA00023052"/>
    </source>
</evidence>
<dbReference type="HAMAP" id="MF_01659">
    <property type="entry name" value="MenD"/>
    <property type="match status" value="1"/>
</dbReference>
<evidence type="ECO:0000256" key="1">
    <source>
        <dbReference type="ARBA" id="ARBA00022428"/>
    </source>
</evidence>
<dbReference type="GO" id="GO:0009234">
    <property type="term" value="P:menaquinone biosynthetic process"/>
    <property type="evidence" value="ECO:0007669"/>
    <property type="project" value="UniProtKB-UniRule"/>
</dbReference>
<gene>
    <name evidence="7" type="primary">menD</name>
    <name evidence="11" type="ORF">B4102_4162</name>
</gene>
<evidence type="ECO:0000259" key="10">
    <source>
        <dbReference type="Pfam" id="PF16582"/>
    </source>
</evidence>
<evidence type="ECO:0000256" key="7">
    <source>
        <dbReference type="HAMAP-Rule" id="MF_01659"/>
    </source>
</evidence>